<feature type="region of interest" description="Disordered" evidence="1">
    <location>
        <begin position="112"/>
        <end position="162"/>
    </location>
</feature>
<accession>A0A918Y230</accession>
<evidence type="ECO:0000256" key="1">
    <source>
        <dbReference type="SAM" id="MobiDB-lite"/>
    </source>
</evidence>
<evidence type="ECO:0000313" key="2">
    <source>
        <dbReference type="EMBL" id="GHD87296.1"/>
    </source>
</evidence>
<dbReference type="Proteomes" id="UP000608955">
    <property type="component" value="Unassembled WGS sequence"/>
</dbReference>
<organism evidence="2 3">
    <name type="scientific">Streptomyces naganishii JCM 4654</name>
    <dbReference type="NCBI Taxonomy" id="1306179"/>
    <lineage>
        <taxon>Bacteria</taxon>
        <taxon>Bacillati</taxon>
        <taxon>Actinomycetota</taxon>
        <taxon>Actinomycetes</taxon>
        <taxon>Kitasatosporales</taxon>
        <taxon>Streptomycetaceae</taxon>
        <taxon>Streptomyces</taxon>
    </lineage>
</organism>
<evidence type="ECO:0000313" key="3">
    <source>
        <dbReference type="Proteomes" id="UP000608955"/>
    </source>
</evidence>
<protein>
    <submittedName>
        <fullName evidence="2">Uncharacterized protein</fullName>
    </submittedName>
</protein>
<feature type="region of interest" description="Disordered" evidence="1">
    <location>
        <begin position="1"/>
        <end position="34"/>
    </location>
</feature>
<reference evidence="2" key="1">
    <citation type="journal article" date="2014" name="Int. J. Syst. Evol. Microbiol.">
        <title>Complete genome sequence of Corynebacterium casei LMG S-19264T (=DSM 44701T), isolated from a smear-ripened cheese.</title>
        <authorList>
            <consortium name="US DOE Joint Genome Institute (JGI-PGF)"/>
            <person name="Walter F."/>
            <person name="Albersmeier A."/>
            <person name="Kalinowski J."/>
            <person name="Ruckert C."/>
        </authorList>
    </citation>
    <scope>NUCLEOTIDE SEQUENCE</scope>
    <source>
        <strain evidence="2">JCM 4654</strain>
    </source>
</reference>
<feature type="compositionally biased region" description="Basic and acidic residues" evidence="1">
    <location>
        <begin position="133"/>
        <end position="156"/>
    </location>
</feature>
<gene>
    <name evidence="2" type="ORF">GCM10010508_18860</name>
</gene>
<sequence>MQWVAAARHGRRPPFVGDGRGGGTGRARRKAEADGMDRAELVERLRGAGVPDAWYEIPGVHDLTAAPDAHYFLRREPGGHWAVGLRERAQDRDLRRFPTEDEACADLHARITRVPPAPPGPAQPLEALLADAEEGRRQAWRDFEDADPARRERHNGGGEATS</sequence>
<dbReference type="EMBL" id="BMVF01000004">
    <property type="protein sequence ID" value="GHD87296.1"/>
    <property type="molecule type" value="Genomic_DNA"/>
</dbReference>
<comment type="caution">
    <text evidence="2">The sequence shown here is derived from an EMBL/GenBank/DDBJ whole genome shotgun (WGS) entry which is preliminary data.</text>
</comment>
<proteinExistence type="predicted"/>
<keyword evidence="3" id="KW-1185">Reference proteome</keyword>
<reference evidence="2" key="2">
    <citation type="submission" date="2020-09" db="EMBL/GenBank/DDBJ databases">
        <authorList>
            <person name="Sun Q."/>
            <person name="Ohkuma M."/>
        </authorList>
    </citation>
    <scope>NUCLEOTIDE SEQUENCE</scope>
    <source>
        <strain evidence="2">JCM 4654</strain>
    </source>
</reference>
<name>A0A918Y230_9ACTN</name>
<dbReference type="AlphaFoldDB" id="A0A918Y230"/>